<evidence type="ECO:0000259" key="1">
    <source>
        <dbReference type="Pfam" id="PF07484"/>
    </source>
</evidence>
<dbReference type="Gene3D" id="3.90.1340.10">
    <property type="entry name" value="Phage tail collar domain"/>
    <property type="match status" value="1"/>
</dbReference>
<dbReference type="STRING" id="1419482.SAMN05444266_108199"/>
<evidence type="ECO:0000313" key="3">
    <source>
        <dbReference type="Proteomes" id="UP000184420"/>
    </source>
</evidence>
<dbReference type="InterPro" id="IPR011083">
    <property type="entry name" value="Phage_tail_collar_dom"/>
</dbReference>
<name>A0A1M7J2N1_9BACT</name>
<sequence length="193" mass="20668">MPAYLGEIRIFAGTFAPVGWAFCQGQSLSISENDALFQLIRTTYGGDGLETFNLPDLQGRVPLHMGTNLNGDSYSIGETGGSETYTLSVTQIPAHQHVLGGNIFMPAYGENPANDSQPANKYAAITPTIQQYSPTRDNTKQSLPLKVTSPVDQGAGTMMQGVVAGGSQPFSLMQPFLVVNYIICLQGIYPSQT</sequence>
<dbReference type="InterPro" id="IPR037053">
    <property type="entry name" value="Phage_tail_collar_dom_sf"/>
</dbReference>
<evidence type="ECO:0000313" key="2">
    <source>
        <dbReference type="EMBL" id="SHM47299.1"/>
    </source>
</evidence>
<dbReference type="Pfam" id="PF07484">
    <property type="entry name" value="Collar"/>
    <property type="match status" value="1"/>
</dbReference>
<dbReference type="EMBL" id="FRBL01000008">
    <property type="protein sequence ID" value="SHM47299.1"/>
    <property type="molecule type" value="Genomic_DNA"/>
</dbReference>
<dbReference type="Proteomes" id="UP000184420">
    <property type="component" value="Unassembled WGS sequence"/>
</dbReference>
<protein>
    <submittedName>
        <fullName evidence="2">Microcystin-dependent protein</fullName>
    </submittedName>
</protein>
<dbReference type="RefSeq" id="WP_073085103.1">
    <property type="nucleotide sequence ID" value="NZ_FRBL01000008.1"/>
</dbReference>
<dbReference type="AlphaFoldDB" id="A0A1M7J2N1"/>
<reference evidence="2 3" key="1">
    <citation type="submission" date="2016-11" db="EMBL/GenBank/DDBJ databases">
        <authorList>
            <person name="Jaros S."/>
            <person name="Januszkiewicz K."/>
            <person name="Wedrychowicz H."/>
        </authorList>
    </citation>
    <scope>NUCLEOTIDE SEQUENCE [LARGE SCALE GENOMIC DNA]</scope>
    <source>
        <strain evidence="2 3">DSM 27406</strain>
    </source>
</reference>
<accession>A0A1M7J2N1</accession>
<feature type="domain" description="Phage tail collar" evidence="1">
    <location>
        <begin position="6"/>
        <end position="62"/>
    </location>
</feature>
<proteinExistence type="predicted"/>
<keyword evidence="3" id="KW-1185">Reference proteome</keyword>
<dbReference type="SUPFAM" id="SSF88874">
    <property type="entry name" value="Receptor-binding domain of short tail fibre protein gp12"/>
    <property type="match status" value="1"/>
</dbReference>
<organism evidence="2 3">
    <name type="scientific">Chitinophaga jiangningensis</name>
    <dbReference type="NCBI Taxonomy" id="1419482"/>
    <lineage>
        <taxon>Bacteria</taxon>
        <taxon>Pseudomonadati</taxon>
        <taxon>Bacteroidota</taxon>
        <taxon>Chitinophagia</taxon>
        <taxon>Chitinophagales</taxon>
        <taxon>Chitinophagaceae</taxon>
        <taxon>Chitinophaga</taxon>
    </lineage>
</organism>
<gene>
    <name evidence="2" type="ORF">SAMN05444266_108199</name>
</gene>